<evidence type="ECO:0000313" key="4">
    <source>
        <dbReference type="EMBL" id="QVI20178.1"/>
    </source>
</evidence>
<evidence type="ECO:0000256" key="1">
    <source>
        <dbReference type="ARBA" id="ARBA00023125"/>
    </source>
</evidence>
<reference evidence="4 5" key="1">
    <citation type="submission" date="2021-04" db="EMBL/GenBank/DDBJ databases">
        <title>Nocardia tengchongensis.</title>
        <authorList>
            <person name="Zhuang k."/>
            <person name="Ran Y."/>
            <person name="Li W."/>
        </authorList>
    </citation>
    <scope>NUCLEOTIDE SEQUENCE [LARGE SCALE GENOMIC DNA]</scope>
    <source>
        <strain evidence="4 5">CFH S0057</strain>
    </source>
</reference>
<dbReference type="InterPro" id="IPR050109">
    <property type="entry name" value="HTH-type_TetR-like_transc_reg"/>
</dbReference>
<dbReference type="SUPFAM" id="SSF46689">
    <property type="entry name" value="Homeodomain-like"/>
    <property type="match status" value="1"/>
</dbReference>
<dbReference type="InterPro" id="IPR009057">
    <property type="entry name" value="Homeodomain-like_sf"/>
</dbReference>
<dbReference type="RefSeq" id="WP_213556289.1">
    <property type="nucleotide sequence ID" value="NZ_JBIANC010000014.1"/>
</dbReference>
<organism evidence="4 5">
    <name type="scientific">Nocardia tengchongensis</name>
    <dbReference type="NCBI Taxonomy" id="2055889"/>
    <lineage>
        <taxon>Bacteria</taxon>
        <taxon>Bacillati</taxon>
        <taxon>Actinomycetota</taxon>
        <taxon>Actinomycetes</taxon>
        <taxon>Mycobacteriales</taxon>
        <taxon>Nocardiaceae</taxon>
        <taxon>Nocardia</taxon>
    </lineage>
</organism>
<dbReference type="PRINTS" id="PR00455">
    <property type="entry name" value="HTHTETR"/>
</dbReference>
<name>A0ABX8CJM4_9NOCA</name>
<dbReference type="PANTHER" id="PTHR30055">
    <property type="entry name" value="HTH-TYPE TRANSCRIPTIONAL REGULATOR RUTR"/>
    <property type="match status" value="1"/>
</dbReference>
<sequence>MNPPKERADAARNRQAILEAARRLFAEEGAEAATMDRIAAAAGVAKGTLFHRFGSRAGLLYELIADGATGLMEAVRSGPPPLGPGAPAADRLLAYFDAMTCLIADDIELNVAYQALPPHPHREEFHAFWATHISSLLHELRPDLDAEVVGGLLLAPLGGELVPYLVRAGHKDRLREAVRQLVESVIRQSA</sequence>
<evidence type="ECO:0000259" key="3">
    <source>
        <dbReference type="PROSITE" id="PS50977"/>
    </source>
</evidence>
<dbReference type="EMBL" id="CP074371">
    <property type="protein sequence ID" value="QVI20178.1"/>
    <property type="molecule type" value="Genomic_DNA"/>
</dbReference>
<evidence type="ECO:0000313" key="5">
    <source>
        <dbReference type="Proteomes" id="UP000683310"/>
    </source>
</evidence>
<keyword evidence="1 2" id="KW-0238">DNA-binding</keyword>
<dbReference type="PROSITE" id="PS50977">
    <property type="entry name" value="HTH_TETR_2"/>
    <property type="match status" value="1"/>
</dbReference>
<dbReference type="InterPro" id="IPR001647">
    <property type="entry name" value="HTH_TetR"/>
</dbReference>
<protein>
    <submittedName>
        <fullName evidence="4">TetR/AcrR family transcriptional regulator</fullName>
    </submittedName>
</protein>
<gene>
    <name evidence="4" type="ORF">KHQ06_28670</name>
</gene>
<dbReference type="Gene3D" id="1.10.357.10">
    <property type="entry name" value="Tetracycline Repressor, domain 2"/>
    <property type="match status" value="1"/>
</dbReference>
<proteinExistence type="predicted"/>
<keyword evidence="5" id="KW-1185">Reference proteome</keyword>
<evidence type="ECO:0000256" key="2">
    <source>
        <dbReference type="PROSITE-ProRule" id="PRU00335"/>
    </source>
</evidence>
<dbReference type="PANTHER" id="PTHR30055:SF209">
    <property type="entry name" value="POSSIBLE TRANSCRIPTIONAL REGULATORY PROTEIN (PROBABLY TETR-FAMILY)"/>
    <property type="match status" value="1"/>
</dbReference>
<feature type="domain" description="HTH tetR-type" evidence="3">
    <location>
        <begin position="11"/>
        <end position="71"/>
    </location>
</feature>
<accession>A0ABX8CJM4</accession>
<dbReference type="Pfam" id="PF00440">
    <property type="entry name" value="TetR_N"/>
    <property type="match status" value="1"/>
</dbReference>
<feature type="DNA-binding region" description="H-T-H motif" evidence="2">
    <location>
        <begin position="34"/>
        <end position="53"/>
    </location>
</feature>
<dbReference type="Proteomes" id="UP000683310">
    <property type="component" value="Chromosome"/>
</dbReference>